<dbReference type="InterPro" id="IPR027783">
    <property type="entry name" value="Bacterial_PH-related"/>
</dbReference>
<keyword evidence="1" id="KW-0472">Membrane</keyword>
<protein>
    <recommendedName>
        <fullName evidence="2">Bacterial Pleckstrin homology domain-containing protein</fullName>
    </recommendedName>
</protein>
<gene>
    <name evidence="3" type="ORF">GCM10022289_00430</name>
</gene>
<proteinExistence type="predicted"/>
<evidence type="ECO:0000259" key="2">
    <source>
        <dbReference type="Pfam" id="PF10882"/>
    </source>
</evidence>
<sequence length="168" mass="18878">MNTPINFRQKYTVSMDMMTRLITLVLIAITIYVVYQQIVIFLEKKEMNTIFVGAILILVLLLSIAFKPLSYILTVDNLVIKRIAGDILIAKNDIKSAELLKSGTLGTLVRGFGIGGYFGYMGSYYSSKIGWLTMYATRRDNRILITIKDDKKIIITPDETTLAAALII</sequence>
<feature type="domain" description="Bacterial Pleckstrin homology" evidence="2">
    <location>
        <begin position="70"/>
        <end position="159"/>
    </location>
</feature>
<feature type="transmembrane region" description="Helical" evidence="1">
    <location>
        <begin position="21"/>
        <end position="42"/>
    </location>
</feature>
<accession>A0ABP8B1G5</accession>
<evidence type="ECO:0000313" key="3">
    <source>
        <dbReference type="EMBL" id="GAA4195764.1"/>
    </source>
</evidence>
<dbReference type="Proteomes" id="UP001501772">
    <property type="component" value="Unassembled WGS sequence"/>
</dbReference>
<organism evidence="3 4">
    <name type="scientific">Pedobacter jeongneungensis</name>
    <dbReference type="NCBI Taxonomy" id="947309"/>
    <lineage>
        <taxon>Bacteria</taxon>
        <taxon>Pseudomonadati</taxon>
        <taxon>Bacteroidota</taxon>
        <taxon>Sphingobacteriia</taxon>
        <taxon>Sphingobacteriales</taxon>
        <taxon>Sphingobacteriaceae</taxon>
        <taxon>Pedobacter</taxon>
    </lineage>
</organism>
<name>A0ABP8B1G5_9SPHI</name>
<comment type="caution">
    <text evidence="3">The sequence shown here is derived from an EMBL/GenBank/DDBJ whole genome shotgun (WGS) entry which is preliminary data.</text>
</comment>
<dbReference type="RefSeq" id="WP_344848127.1">
    <property type="nucleotide sequence ID" value="NZ_BAABBY010000001.1"/>
</dbReference>
<dbReference type="EMBL" id="BAABBY010000001">
    <property type="protein sequence ID" value="GAA4195764.1"/>
    <property type="molecule type" value="Genomic_DNA"/>
</dbReference>
<keyword evidence="1" id="KW-0812">Transmembrane</keyword>
<feature type="transmembrane region" description="Helical" evidence="1">
    <location>
        <begin position="48"/>
        <end position="66"/>
    </location>
</feature>
<keyword evidence="4" id="KW-1185">Reference proteome</keyword>
<evidence type="ECO:0000256" key="1">
    <source>
        <dbReference type="SAM" id="Phobius"/>
    </source>
</evidence>
<keyword evidence="1" id="KW-1133">Transmembrane helix</keyword>
<evidence type="ECO:0000313" key="4">
    <source>
        <dbReference type="Proteomes" id="UP001501772"/>
    </source>
</evidence>
<reference evidence="4" key="1">
    <citation type="journal article" date="2019" name="Int. J. Syst. Evol. Microbiol.">
        <title>The Global Catalogue of Microorganisms (GCM) 10K type strain sequencing project: providing services to taxonomists for standard genome sequencing and annotation.</title>
        <authorList>
            <consortium name="The Broad Institute Genomics Platform"/>
            <consortium name="The Broad Institute Genome Sequencing Center for Infectious Disease"/>
            <person name="Wu L."/>
            <person name="Ma J."/>
        </authorList>
    </citation>
    <scope>NUCLEOTIDE SEQUENCE [LARGE SCALE GENOMIC DNA]</scope>
    <source>
        <strain evidence="4">JCM 17626</strain>
    </source>
</reference>
<dbReference type="Pfam" id="PF10882">
    <property type="entry name" value="bPH_5"/>
    <property type="match status" value="1"/>
</dbReference>